<name>A0A813BA73_9DINO</name>
<sequence>EESWMEIGSKYVVFYSDDDVWHERYVLLPGDEEGFFWIWTPDDDVYEEDMRGKSDDGPAKVRFVPVGVKTLPNLRKAVYRFRDDVTDQTLLTKVREAHREHKAAYGVAGLDLEQSVRLPSGDAKTLGEVLSRKRLTGKGPIQRAAPKGPFGPAGPKQCWRCAETRGSFQLGDRISPDESVDLILGASDAAFHREGLWLRGELVDDAVFSEWLAARRREVGLTEPGSHSGGNAATGEGVPAETGGDPGGLAEERDLRILPILFDSAEERWRSLAEAVPEYEEVDFDDFPLQGPRTVYRDVRQLRRSGMDFIQHHESWIKKSGVRATDRSVHEHLSICRVLHLMASYDQLNLPSLASAEGLNRRRALIEMAHQGRPEAPSYEGADEILGVREATDGTIVDPALTQHAARRQAAKAEILKQNRLAAEEKRHAGRRNEEPDKNKQPDKGGKAGGKGDKNQSTP</sequence>
<keyword evidence="3" id="KW-1185">Reference proteome</keyword>
<feature type="region of interest" description="Disordered" evidence="1">
    <location>
        <begin position="221"/>
        <end position="249"/>
    </location>
</feature>
<dbReference type="Proteomes" id="UP000601435">
    <property type="component" value="Unassembled WGS sequence"/>
</dbReference>
<proteinExistence type="predicted"/>
<comment type="caution">
    <text evidence="2">The sequence shown here is derived from an EMBL/GenBank/DDBJ whole genome shotgun (WGS) entry which is preliminary data.</text>
</comment>
<dbReference type="AlphaFoldDB" id="A0A813BA73"/>
<dbReference type="EMBL" id="CAJNJA010067755">
    <property type="protein sequence ID" value="CAE7892794.1"/>
    <property type="molecule type" value="Genomic_DNA"/>
</dbReference>
<dbReference type="OrthoDB" id="10414791at2759"/>
<gene>
    <name evidence="2" type="ORF">SNEC2469_LOCUS29750</name>
</gene>
<evidence type="ECO:0000313" key="2">
    <source>
        <dbReference type="EMBL" id="CAE7892794.1"/>
    </source>
</evidence>
<reference evidence="2" key="1">
    <citation type="submission" date="2021-02" db="EMBL/GenBank/DDBJ databases">
        <authorList>
            <person name="Dougan E. K."/>
            <person name="Rhodes N."/>
            <person name="Thang M."/>
            <person name="Chan C."/>
        </authorList>
    </citation>
    <scope>NUCLEOTIDE SEQUENCE</scope>
</reference>
<accession>A0A813BA73</accession>
<organism evidence="2 3">
    <name type="scientific">Symbiodinium necroappetens</name>
    <dbReference type="NCBI Taxonomy" id="1628268"/>
    <lineage>
        <taxon>Eukaryota</taxon>
        <taxon>Sar</taxon>
        <taxon>Alveolata</taxon>
        <taxon>Dinophyceae</taxon>
        <taxon>Suessiales</taxon>
        <taxon>Symbiodiniaceae</taxon>
        <taxon>Symbiodinium</taxon>
    </lineage>
</organism>
<feature type="non-terminal residue" evidence="2">
    <location>
        <position position="1"/>
    </location>
</feature>
<evidence type="ECO:0000256" key="1">
    <source>
        <dbReference type="SAM" id="MobiDB-lite"/>
    </source>
</evidence>
<protein>
    <submittedName>
        <fullName evidence="2">Uncharacterized protein</fullName>
    </submittedName>
</protein>
<evidence type="ECO:0000313" key="3">
    <source>
        <dbReference type="Proteomes" id="UP000601435"/>
    </source>
</evidence>
<feature type="region of interest" description="Disordered" evidence="1">
    <location>
        <begin position="415"/>
        <end position="459"/>
    </location>
</feature>